<keyword evidence="2" id="KW-0479">Metal-binding</keyword>
<evidence type="ECO:0000256" key="2">
    <source>
        <dbReference type="ARBA" id="ARBA00022723"/>
    </source>
</evidence>
<keyword evidence="5" id="KW-1185">Reference proteome</keyword>
<dbReference type="Pfam" id="PF13359">
    <property type="entry name" value="DDE_Tnp_4"/>
    <property type="match status" value="1"/>
</dbReference>
<evidence type="ECO:0000313" key="4">
    <source>
        <dbReference type="EMBL" id="CAH3127897.1"/>
    </source>
</evidence>
<dbReference type="PANTHER" id="PTHR34615:SF1">
    <property type="entry name" value="PX DOMAIN-CONTAINING PROTEIN"/>
    <property type="match status" value="1"/>
</dbReference>
<organism evidence="4 5">
    <name type="scientific">Pocillopora meandrina</name>
    <dbReference type="NCBI Taxonomy" id="46732"/>
    <lineage>
        <taxon>Eukaryota</taxon>
        <taxon>Metazoa</taxon>
        <taxon>Cnidaria</taxon>
        <taxon>Anthozoa</taxon>
        <taxon>Hexacorallia</taxon>
        <taxon>Scleractinia</taxon>
        <taxon>Astrocoeniina</taxon>
        <taxon>Pocilloporidae</taxon>
        <taxon>Pocillopora</taxon>
    </lineage>
</organism>
<sequence length="140" mass="16112">MNIRCPQRTICDRIEGLCMLLRRFSYPCRYSDMISRFGRPVPELCMITNEGKKHDASMLVDSNLLHELEQNAFSPTGEPMCVFGDPAYPLRVHLQAPFRHGILTPVMEGYNAEMSSVRVTVEWLFGDIINDLNCWTSKRI</sequence>
<protein>
    <recommendedName>
        <fullName evidence="3">DDE Tnp4 domain-containing protein</fullName>
    </recommendedName>
</protein>
<evidence type="ECO:0000256" key="1">
    <source>
        <dbReference type="ARBA" id="ARBA00001968"/>
    </source>
</evidence>
<accession>A0AAU9WW07</accession>
<evidence type="ECO:0000259" key="3">
    <source>
        <dbReference type="Pfam" id="PF13359"/>
    </source>
</evidence>
<proteinExistence type="predicted"/>
<comment type="caution">
    <text evidence="4">The sequence shown here is derived from an EMBL/GenBank/DDBJ whole genome shotgun (WGS) entry which is preliminary data.</text>
</comment>
<dbReference type="InterPro" id="IPR027806">
    <property type="entry name" value="HARBI1_dom"/>
</dbReference>
<name>A0AAU9WW07_9CNID</name>
<dbReference type="AlphaFoldDB" id="A0AAU9WW07"/>
<dbReference type="PANTHER" id="PTHR34615">
    <property type="entry name" value="PX DOMAIN-CONTAINING PROTEIN"/>
    <property type="match status" value="1"/>
</dbReference>
<comment type="cofactor">
    <cofactor evidence="1">
        <name>a divalent metal cation</name>
        <dbReference type="ChEBI" id="CHEBI:60240"/>
    </cofactor>
</comment>
<reference evidence="4 5" key="1">
    <citation type="submission" date="2022-05" db="EMBL/GenBank/DDBJ databases">
        <authorList>
            <consortium name="Genoscope - CEA"/>
            <person name="William W."/>
        </authorList>
    </citation>
    <scope>NUCLEOTIDE SEQUENCE [LARGE SCALE GENOMIC DNA]</scope>
</reference>
<dbReference type="GO" id="GO:0046872">
    <property type="term" value="F:metal ion binding"/>
    <property type="evidence" value="ECO:0007669"/>
    <property type="project" value="UniProtKB-KW"/>
</dbReference>
<dbReference type="Proteomes" id="UP001159428">
    <property type="component" value="Unassembled WGS sequence"/>
</dbReference>
<gene>
    <name evidence="4" type="ORF">PMEA_00013037</name>
</gene>
<dbReference type="EMBL" id="CALNXJ010000023">
    <property type="protein sequence ID" value="CAH3127897.1"/>
    <property type="molecule type" value="Genomic_DNA"/>
</dbReference>
<evidence type="ECO:0000313" key="5">
    <source>
        <dbReference type="Proteomes" id="UP001159428"/>
    </source>
</evidence>
<feature type="domain" description="DDE Tnp4" evidence="3">
    <location>
        <begin position="49"/>
        <end position="128"/>
    </location>
</feature>